<feature type="domain" description="HNH nuclease" evidence="2">
    <location>
        <begin position="324"/>
        <end position="376"/>
    </location>
</feature>
<dbReference type="RefSeq" id="WP_205116677.1">
    <property type="nucleotide sequence ID" value="NZ_JAFBCM010000001.1"/>
</dbReference>
<name>A0ABV7YN15_9ACTN</name>
<evidence type="ECO:0000313" key="4">
    <source>
        <dbReference type="Proteomes" id="UP001595699"/>
    </source>
</evidence>
<evidence type="ECO:0000259" key="2">
    <source>
        <dbReference type="SMART" id="SM00507"/>
    </source>
</evidence>
<dbReference type="InterPro" id="IPR003870">
    <property type="entry name" value="DUF222"/>
</dbReference>
<evidence type="ECO:0000256" key="1">
    <source>
        <dbReference type="ARBA" id="ARBA00023450"/>
    </source>
</evidence>
<reference evidence="4" key="1">
    <citation type="journal article" date="2019" name="Int. J. Syst. Evol. Microbiol.">
        <title>The Global Catalogue of Microorganisms (GCM) 10K type strain sequencing project: providing services to taxonomists for standard genome sequencing and annotation.</title>
        <authorList>
            <consortium name="The Broad Institute Genomics Platform"/>
            <consortium name="The Broad Institute Genome Sequencing Center for Infectious Disease"/>
            <person name="Wu L."/>
            <person name="Ma J."/>
        </authorList>
    </citation>
    <scope>NUCLEOTIDE SEQUENCE [LARGE SCALE GENOMIC DNA]</scope>
    <source>
        <strain evidence="4">CGMCC 4.7241</strain>
    </source>
</reference>
<keyword evidence="4" id="KW-1185">Reference proteome</keyword>
<dbReference type="Pfam" id="PF02720">
    <property type="entry name" value="DUF222"/>
    <property type="match status" value="1"/>
</dbReference>
<dbReference type="Gene3D" id="1.10.30.50">
    <property type="match status" value="1"/>
</dbReference>
<dbReference type="CDD" id="cd00085">
    <property type="entry name" value="HNHc"/>
    <property type="match status" value="1"/>
</dbReference>
<evidence type="ECO:0000313" key="3">
    <source>
        <dbReference type="EMBL" id="MFC3765520.1"/>
    </source>
</evidence>
<dbReference type="InterPro" id="IPR002711">
    <property type="entry name" value="HNH"/>
</dbReference>
<dbReference type="Proteomes" id="UP001595699">
    <property type="component" value="Unassembled WGS sequence"/>
</dbReference>
<dbReference type="EMBL" id="JBHRZH010000041">
    <property type="protein sequence ID" value="MFC3765520.1"/>
    <property type="molecule type" value="Genomic_DNA"/>
</dbReference>
<sequence length="417" mass="45544">MESTTCSNTTGTAAGAAAWSMSDADLATALLDNQAALNQHEARRLELIREADARNLAVSAGAANTAQWVAGVLRVPSAEAGAMVKLASHLDAELPATARALAEGEISVPHARVISRVVQLLPSHISTPELRSEVEATLLKGAVTFDPATLRQVGNRLLETVAPDLADQVLELKLKQEEASAERDRFLRMSFDATSGTWRVTARLPKVVGERLKLVLDPLAAPQPGPDGRDTRFPEQRNVDALDEACRRLLTERLVPSHGGNPTQLVVTVTQTGGRTLHTGIELSRKLVEQLMCEADRTYLVKPEDQPGRVSILTDTQQRLFQGKLRRILELRDGGCAFPGCDRPPGWCHAHHVVPWSKGGPTTRDNGVLLCGYHHRLIHQGAWQVRIALDGLPEFLPPDWIDSQRRPLRNHRLTPAA</sequence>
<comment type="similarity">
    <text evidence="1">Belongs to the Rv1128c/1148c/1588c/1702c/1945/3466 family.</text>
</comment>
<dbReference type="Pfam" id="PF01844">
    <property type="entry name" value="HNH"/>
    <property type="match status" value="1"/>
</dbReference>
<organism evidence="3 4">
    <name type="scientific">Tenggerimyces flavus</name>
    <dbReference type="NCBI Taxonomy" id="1708749"/>
    <lineage>
        <taxon>Bacteria</taxon>
        <taxon>Bacillati</taxon>
        <taxon>Actinomycetota</taxon>
        <taxon>Actinomycetes</taxon>
        <taxon>Propionibacteriales</taxon>
        <taxon>Nocardioidaceae</taxon>
        <taxon>Tenggerimyces</taxon>
    </lineage>
</organism>
<proteinExistence type="inferred from homology"/>
<protein>
    <submittedName>
        <fullName evidence="3">DUF222 domain-containing protein</fullName>
    </submittedName>
</protein>
<gene>
    <name evidence="3" type="ORF">ACFOUW_32130</name>
</gene>
<comment type="caution">
    <text evidence="3">The sequence shown here is derived from an EMBL/GenBank/DDBJ whole genome shotgun (WGS) entry which is preliminary data.</text>
</comment>
<accession>A0ABV7YN15</accession>
<dbReference type="SMART" id="SM00507">
    <property type="entry name" value="HNHc"/>
    <property type="match status" value="1"/>
</dbReference>
<dbReference type="InterPro" id="IPR003615">
    <property type="entry name" value="HNH_nuc"/>
</dbReference>